<name>A0A3M7KY95_AUXPR</name>
<dbReference type="EMBL" id="QOKY01000172">
    <property type="protein sequence ID" value="RMZ54869.1"/>
    <property type="molecule type" value="Genomic_DNA"/>
</dbReference>
<accession>A0A3M7KY95</accession>
<comment type="caution">
    <text evidence="2">The sequence shown here is derived from an EMBL/GenBank/DDBJ whole genome shotgun (WGS) entry which is preliminary data.</text>
</comment>
<protein>
    <submittedName>
        <fullName evidence="2">Uncharacterized protein</fullName>
    </submittedName>
</protein>
<feature type="region of interest" description="Disordered" evidence="1">
    <location>
        <begin position="1"/>
        <end position="91"/>
    </location>
</feature>
<gene>
    <name evidence="2" type="ORF">APUTEX25_000386</name>
</gene>
<organism evidence="2 3">
    <name type="scientific">Auxenochlorella protothecoides</name>
    <name type="common">Green microalga</name>
    <name type="synonym">Chlorella protothecoides</name>
    <dbReference type="NCBI Taxonomy" id="3075"/>
    <lineage>
        <taxon>Eukaryota</taxon>
        <taxon>Viridiplantae</taxon>
        <taxon>Chlorophyta</taxon>
        <taxon>core chlorophytes</taxon>
        <taxon>Trebouxiophyceae</taxon>
        <taxon>Chlorellales</taxon>
        <taxon>Chlorellaceae</taxon>
        <taxon>Auxenochlorella</taxon>
    </lineage>
</organism>
<dbReference type="AlphaFoldDB" id="A0A3M7KY95"/>
<reference evidence="3" key="1">
    <citation type="journal article" date="2018" name="Algal Res.">
        <title>Characterization of plant carbon substrate utilization by Auxenochlorella protothecoides.</title>
        <authorList>
            <person name="Vogler B.W."/>
            <person name="Starkenburg S.R."/>
            <person name="Sudasinghe N."/>
            <person name="Schambach J.Y."/>
            <person name="Rollin J.A."/>
            <person name="Pattathil S."/>
            <person name="Barry A.N."/>
        </authorList>
    </citation>
    <scope>NUCLEOTIDE SEQUENCE [LARGE SCALE GENOMIC DNA]</scope>
    <source>
        <strain evidence="3">UTEX 25</strain>
    </source>
</reference>
<feature type="non-terminal residue" evidence="2">
    <location>
        <position position="134"/>
    </location>
</feature>
<evidence type="ECO:0000313" key="3">
    <source>
        <dbReference type="Proteomes" id="UP000279271"/>
    </source>
</evidence>
<evidence type="ECO:0000313" key="2">
    <source>
        <dbReference type="EMBL" id="RMZ54869.1"/>
    </source>
</evidence>
<evidence type="ECO:0000256" key="1">
    <source>
        <dbReference type="SAM" id="MobiDB-lite"/>
    </source>
</evidence>
<sequence length="134" mass="14843">MPRGLRSLEASRRRNGVATSGPATSPPAKTSWMIVPRLWSPGPLGSGQRRRWPPSGSRDYPPATTPARCMPRTAVPAPSPMCRDRRPPGTIAAPASCRWKAEYTEWPAIWAGARKTPPMMLCPRRSRRNLAMAW</sequence>
<dbReference type="Proteomes" id="UP000279271">
    <property type="component" value="Unassembled WGS sequence"/>
</dbReference>
<proteinExistence type="predicted"/>